<name>A0ABR1H0Q8_9HYPO</name>
<protein>
    <recommendedName>
        <fullName evidence="4">MARVEL domain-containing protein</fullName>
    </recommendedName>
</protein>
<feature type="transmembrane region" description="Helical" evidence="1">
    <location>
        <begin position="73"/>
        <end position="92"/>
    </location>
</feature>
<keyword evidence="3" id="KW-1185">Reference proteome</keyword>
<feature type="transmembrane region" description="Helical" evidence="1">
    <location>
        <begin position="129"/>
        <end position="150"/>
    </location>
</feature>
<evidence type="ECO:0000313" key="3">
    <source>
        <dbReference type="Proteomes" id="UP001498476"/>
    </source>
</evidence>
<evidence type="ECO:0008006" key="4">
    <source>
        <dbReference type="Google" id="ProtNLM"/>
    </source>
</evidence>
<evidence type="ECO:0000256" key="1">
    <source>
        <dbReference type="SAM" id="Phobius"/>
    </source>
</evidence>
<feature type="transmembrane region" description="Helical" evidence="1">
    <location>
        <begin position="170"/>
        <end position="192"/>
    </location>
</feature>
<reference evidence="2 3" key="1">
    <citation type="journal article" date="2025" name="Microbiol. Resour. Announc.">
        <title>Draft genome sequences for Neonectria magnoliae and Neonectria punicea, canker pathogens of Liriodendron tulipifera and Acer saccharum in West Virginia.</title>
        <authorList>
            <person name="Petronek H.M."/>
            <person name="Kasson M.T."/>
            <person name="Metheny A.M."/>
            <person name="Stauder C.M."/>
            <person name="Lovett B."/>
            <person name="Lynch S.C."/>
            <person name="Garnas J.R."/>
            <person name="Kasson L.R."/>
            <person name="Stajich J.E."/>
        </authorList>
    </citation>
    <scope>NUCLEOTIDE SEQUENCE [LARGE SCALE GENOMIC DNA]</scope>
    <source>
        <strain evidence="2 3">NRRL 64653</strain>
    </source>
</reference>
<gene>
    <name evidence="2" type="ORF">QQX98_006558</name>
</gene>
<keyword evidence="1" id="KW-0472">Membrane</keyword>
<keyword evidence="1" id="KW-1133">Transmembrane helix</keyword>
<keyword evidence="1" id="KW-0812">Transmembrane</keyword>
<sequence length="239" mass="27151">MSAQATPQRKSGLGFRDRMSELTERLLDPLEAQEGGTKPSFTLTFSTVQLLRVPILPISIADCVLMSRTDDRVFWSVFFGSWTIALFIWNAYQIVGFKSNKFELRVGNFVCWLGRVNTDGSLVRKQRPYMAMATDFVFCLLFIIPSVLAFKTDIWTRYYYYHSDVHTEVGALTITLASLSLAIAFINFFSIFRKAKVVVYATEFEEKADYLGELYIDDQSEPRTSMASRGSMAAEPSLV</sequence>
<dbReference type="Proteomes" id="UP001498476">
    <property type="component" value="Unassembled WGS sequence"/>
</dbReference>
<proteinExistence type="predicted"/>
<comment type="caution">
    <text evidence="2">The sequence shown here is derived from an EMBL/GenBank/DDBJ whole genome shotgun (WGS) entry which is preliminary data.</text>
</comment>
<dbReference type="EMBL" id="JAZAVJ010000099">
    <property type="protein sequence ID" value="KAK7414621.1"/>
    <property type="molecule type" value="Genomic_DNA"/>
</dbReference>
<organism evidence="2 3">
    <name type="scientific">Neonectria punicea</name>
    <dbReference type="NCBI Taxonomy" id="979145"/>
    <lineage>
        <taxon>Eukaryota</taxon>
        <taxon>Fungi</taxon>
        <taxon>Dikarya</taxon>
        <taxon>Ascomycota</taxon>
        <taxon>Pezizomycotina</taxon>
        <taxon>Sordariomycetes</taxon>
        <taxon>Hypocreomycetidae</taxon>
        <taxon>Hypocreales</taxon>
        <taxon>Nectriaceae</taxon>
        <taxon>Neonectria</taxon>
    </lineage>
</organism>
<accession>A0ABR1H0Q8</accession>
<evidence type="ECO:0000313" key="2">
    <source>
        <dbReference type="EMBL" id="KAK7414621.1"/>
    </source>
</evidence>